<organism evidence="1 2">
    <name type="scientific">Opisthorchis felineus</name>
    <dbReference type="NCBI Taxonomy" id="147828"/>
    <lineage>
        <taxon>Eukaryota</taxon>
        <taxon>Metazoa</taxon>
        <taxon>Spiralia</taxon>
        <taxon>Lophotrochozoa</taxon>
        <taxon>Platyhelminthes</taxon>
        <taxon>Trematoda</taxon>
        <taxon>Digenea</taxon>
        <taxon>Opisthorchiida</taxon>
        <taxon>Opisthorchiata</taxon>
        <taxon>Opisthorchiidae</taxon>
        <taxon>Opisthorchis</taxon>
    </lineage>
</organism>
<dbReference type="EMBL" id="SJOL01010342">
    <property type="protein sequence ID" value="TGZ51647.1"/>
    <property type="molecule type" value="Genomic_DNA"/>
</dbReference>
<sequence length="70" mass="8501">MQRRRYCVSYRKWPDRRPTARFTNHTKQADSIDICKSMLDKYTVFKGYSTICFVLVIRGCEKHTYVLRVY</sequence>
<comment type="caution">
    <text evidence="1">The sequence shown here is derived from an EMBL/GenBank/DDBJ whole genome shotgun (WGS) entry which is preliminary data.</text>
</comment>
<reference evidence="1 2" key="1">
    <citation type="journal article" date="2019" name="BMC Genomics">
        <title>New insights from Opisthorchis felineus genome: update on genomics of the epidemiologically important liver flukes.</title>
        <authorList>
            <person name="Ershov N.I."/>
            <person name="Mordvinov V.A."/>
            <person name="Prokhortchouk E.B."/>
            <person name="Pakharukova M.Y."/>
            <person name="Gunbin K.V."/>
            <person name="Ustyantsev K."/>
            <person name="Genaev M.A."/>
            <person name="Blinov A.G."/>
            <person name="Mazur A."/>
            <person name="Boulygina E."/>
            <person name="Tsygankova S."/>
            <person name="Khrameeva E."/>
            <person name="Chekanov N."/>
            <person name="Fan G."/>
            <person name="Xiao A."/>
            <person name="Zhang H."/>
            <person name="Xu X."/>
            <person name="Yang H."/>
            <person name="Solovyev V."/>
            <person name="Lee S.M."/>
            <person name="Liu X."/>
            <person name="Afonnikov D.A."/>
            <person name="Skryabin K.G."/>
        </authorList>
    </citation>
    <scope>NUCLEOTIDE SEQUENCE [LARGE SCALE GENOMIC DNA]</scope>
    <source>
        <strain evidence="1">AK-0245</strain>
        <tissue evidence="1">Whole organism</tissue>
    </source>
</reference>
<name>A0A4S2KUB7_OPIFE</name>
<evidence type="ECO:0000313" key="2">
    <source>
        <dbReference type="Proteomes" id="UP000308267"/>
    </source>
</evidence>
<evidence type="ECO:0000313" key="1">
    <source>
        <dbReference type="EMBL" id="TGZ51647.1"/>
    </source>
</evidence>
<gene>
    <name evidence="1" type="ORF">CRM22_010725</name>
</gene>
<dbReference type="Proteomes" id="UP000308267">
    <property type="component" value="Unassembled WGS sequence"/>
</dbReference>
<accession>A0A4S2KUB7</accession>
<dbReference type="AlphaFoldDB" id="A0A4S2KUB7"/>
<proteinExistence type="predicted"/>
<protein>
    <submittedName>
        <fullName evidence="1">Uncharacterized protein</fullName>
    </submittedName>
</protein>
<keyword evidence="2" id="KW-1185">Reference proteome</keyword>